<evidence type="ECO:0000256" key="5">
    <source>
        <dbReference type="ARBA" id="ARBA00022475"/>
    </source>
</evidence>
<evidence type="ECO:0000256" key="2">
    <source>
        <dbReference type="ARBA" id="ARBA00004202"/>
    </source>
</evidence>
<dbReference type="InterPro" id="IPR001689">
    <property type="entry name" value="Flag_FliM"/>
</dbReference>
<keyword evidence="9" id="KW-0975">Bacterial flagellum</keyword>
<reference evidence="13 14" key="1">
    <citation type="submission" date="2013-01" db="EMBL/GenBank/DDBJ databases">
        <authorList>
            <person name="Fiebig A."/>
            <person name="Goeker M."/>
            <person name="Klenk H.-P.P."/>
        </authorList>
    </citation>
    <scope>NUCLEOTIDE SEQUENCE [LARGE SCALE GENOMIC DNA]</scope>
    <source>
        <strain evidence="13 14">DSM 17069</strain>
    </source>
</reference>
<sequence>MARPTTSATHKLSSNEVAALVDGLLDMEKEQNQGTENVKRYKFGSDNLSIMGDYHGLRMVNERFCRLARPVFLPFLRMHPRISAFPPEVKSFSHYCDELENFVSLTTARVDALRSNQLIMLPPNFVSLLTNAYYGGNIAYLPGGRAEFTASETRVIEIVTKGIYRALEAAWRDLIPLEFANPIHEDNLQFATFVESEEKVVCCSFIIQLPEADPATLDLIYPLQALKPIAARLRSRMQSDQVADDLRWRNRLREAVMAVPLNVTARLAEPNVPISALTGLRPGRVVPIDLTLRPQLLVEGTPLFDAEPGAQNGRAALSLTHRIEP</sequence>
<dbReference type="GO" id="GO:0050918">
    <property type="term" value="P:positive chemotaxis"/>
    <property type="evidence" value="ECO:0007669"/>
    <property type="project" value="TreeGrafter"/>
</dbReference>
<organism evidence="13 14">
    <name type="scientific">Roseovarius mucosus DSM 17069</name>
    <dbReference type="NCBI Taxonomy" id="1288298"/>
    <lineage>
        <taxon>Bacteria</taxon>
        <taxon>Pseudomonadati</taxon>
        <taxon>Pseudomonadota</taxon>
        <taxon>Alphaproteobacteria</taxon>
        <taxon>Rhodobacterales</taxon>
        <taxon>Roseobacteraceae</taxon>
        <taxon>Roseovarius</taxon>
    </lineage>
</organism>
<dbReference type="InterPro" id="IPR036429">
    <property type="entry name" value="SpoA-like_sf"/>
</dbReference>
<keyword evidence="6" id="KW-0145">Chemotaxis</keyword>
<comment type="caution">
    <text evidence="13">The sequence shown here is derived from an EMBL/GenBank/DDBJ whole genome shotgun (WGS) entry which is preliminary data.</text>
</comment>
<keyword evidence="13" id="KW-0969">Cilium</keyword>
<keyword evidence="13" id="KW-0966">Cell projection</keyword>
<evidence type="ECO:0000256" key="11">
    <source>
        <dbReference type="NCBIfam" id="TIGR01397"/>
    </source>
</evidence>
<evidence type="ECO:0000256" key="6">
    <source>
        <dbReference type="ARBA" id="ARBA00022500"/>
    </source>
</evidence>
<evidence type="ECO:0000256" key="10">
    <source>
        <dbReference type="ARBA" id="ARBA00025044"/>
    </source>
</evidence>
<evidence type="ECO:0000256" key="1">
    <source>
        <dbReference type="ARBA" id="ARBA00004117"/>
    </source>
</evidence>
<evidence type="ECO:0000313" key="13">
    <source>
        <dbReference type="EMBL" id="KGM88139.1"/>
    </source>
</evidence>
<evidence type="ECO:0000256" key="7">
    <source>
        <dbReference type="ARBA" id="ARBA00022779"/>
    </source>
</evidence>
<evidence type="ECO:0000313" key="14">
    <source>
        <dbReference type="Proteomes" id="UP000030021"/>
    </source>
</evidence>
<keyword evidence="13" id="KW-0282">Flagellum</keyword>
<evidence type="ECO:0000256" key="8">
    <source>
        <dbReference type="ARBA" id="ARBA00023136"/>
    </source>
</evidence>
<dbReference type="OrthoDB" id="7421075at2"/>
<keyword evidence="5" id="KW-1003">Cell membrane</keyword>
<comment type="subcellular location">
    <subcellularLocation>
        <location evidence="1">Bacterial flagellum basal body</location>
    </subcellularLocation>
    <subcellularLocation>
        <location evidence="2">Cell membrane</location>
        <topology evidence="2">Peripheral membrane protein</topology>
    </subcellularLocation>
</comment>
<evidence type="ECO:0000256" key="4">
    <source>
        <dbReference type="ARBA" id="ARBA00021898"/>
    </source>
</evidence>
<comment type="similarity">
    <text evidence="3">Belongs to the FliM family.</text>
</comment>
<dbReference type="HOGENOM" id="CLU_052646_1_0_5"/>
<dbReference type="STRING" id="215743.ROSMUCSMR3_01292"/>
<dbReference type="NCBIfam" id="TIGR01397">
    <property type="entry name" value="fliM_switch"/>
    <property type="match status" value="1"/>
</dbReference>
<dbReference type="Pfam" id="PF02154">
    <property type="entry name" value="FliM"/>
    <property type="match status" value="1"/>
</dbReference>
<dbReference type="PATRIC" id="fig|1288298.3.peg.1848"/>
<dbReference type="GO" id="GO:0009425">
    <property type="term" value="C:bacterial-type flagellum basal body"/>
    <property type="evidence" value="ECO:0007669"/>
    <property type="project" value="UniProtKB-SubCell"/>
</dbReference>
<evidence type="ECO:0000256" key="9">
    <source>
        <dbReference type="ARBA" id="ARBA00023143"/>
    </source>
</evidence>
<comment type="function">
    <text evidence="10">FliM is one of three proteins (FliG, FliN, FliM) that forms the rotor-mounted switch complex (C ring), located at the base of the basal body. This complex interacts with the CheY and CheZ chemotaxis proteins, in addition to contacting components of the motor that determine the direction of flagellar rotation.</text>
</comment>
<evidence type="ECO:0000259" key="12">
    <source>
        <dbReference type="Pfam" id="PF01052"/>
    </source>
</evidence>
<dbReference type="PANTHER" id="PTHR30034">
    <property type="entry name" value="FLAGELLAR MOTOR SWITCH PROTEIN FLIM"/>
    <property type="match status" value="1"/>
</dbReference>
<protein>
    <recommendedName>
        <fullName evidence="4 11">Flagellar motor switch protein FliM</fullName>
    </recommendedName>
</protein>
<dbReference type="EMBL" id="AONH01000010">
    <property type="protein sequence ID" value="KGM88139.1"/>
    <property type="molecule type" value="Genomic_DNA"/>
</dbReference>
<accession>A0A0A0HN89</accession>
<dbReference type="PANTHER" id="PTHR30034:SF6">
    <property type="entry name" value="YOP PROTEINS TRANSLOCATION PROTEIN Q"/>
    <property type="match status" value="1"/>
</dbReference>
<dbReference type="AlphaFoldDB" id="A0A0A0HN89"/>
<dbReference type="GO" id="GO:0005886">
    <property type="term" value="C:plasma membrane"/>
    <property type="evidence" value="ECO:0007669"/>
    <property type="project" value="UniProtKB-SubCell"/>
</dbReference>
<dbReference type="GO" id="GO:0071978">
    <property type="term" value="P:bacterial-type flagellum-dependent swarming motility"/>
    <property type="evidence" value="ECO:0007669"/>
    <property type="project" value="TreeGrafter"/>
</dbReference>
<dbReference type="Gene3D" id="3.40.1550.10">
    <property type="entry name" value="CheC-like"/>
    <property type="match status" value="1"/>
</dbReference>
<evidence type="ECO:0000256" key="3">
    <source>
        <dbReference type="ARBA" id="ARBA00011049"/>
    </source>
</evidence>
<keyword evidence="7" id="KW-0283">Flagellar rotation</keyword>
<dbReference type="eggNOG" id="COG1868">
    <property type="taxonomic scope" value="Bacteria"/>
</dbReference>
<name>A0A0A0HN89_9RHOB</name>
<proteinExistence type="inferred from homology"/>
<dbReference type="GO" id="GO:0003774">
    <property type="term" value="F:cytoskeletal motor activity"/>
    <property type="evidence" value="ECO:0007669"/>
    <property type="project" value="InterPro"/>
</dbReference>
<keyword evidence="8" id="KW-0472">Membrane</keyword>
<feature type="domain" description="Flagellar motor switch protein FliN-like C-terminal" evidence="12">
    <location>
        <begin position="255"/>
        <end position="323"/>
    </location>
</feature>
<dbReference type="CDD" id="cd17908">
    <property type="entry name" value="FliM"/>
    <property type="match status" value="1"/>
</dbReference>
<dbReference type="RefSeq" id="WP_037272450.1">
    <property type="nucleotide sequence ID" value="NZ_KN293979.1"/>
</dbReference>
<dbReference type="Proteomes" id="UP000030021">
    <property type="component" value="Unassembled WGS sequence"/>
</dbReference>
<dbReference type="SUPFAM" id="SSF101801">
    <property type="entry name" value="Surface presentation of antigens (SPOA)"/>
    <property type="match status" value="1"/>
</dbReference>
<gene>
    <name evidence="13" type="ORF">rosmuc_01833</name>
</gene>
<dbReference type="Pfam" id="PF01052">
    <property type="entry name" value="FliMN_C"/>
    <property type="match status" value="1"/>
</dbReference>
<dbReference type="Gene3D" id="2.30.330.10">
    <property type="entry name" value="SpoA-like"/>
    <property type="match status" value="1"/>
</dbReference>
<dbReference type="InterPro" id="IPR001543">
    <property type="entry name" value="FliN-like_C"/>
</dbReference>
<dbReference type="InterPro" id="IPR028976">
    <property type="entry name" value="CheC-like_sf"/>
</dbReference>